<dbReference type="Proteomes" id="UP000051576">
    <property type="component" value="Unassembled WGS sequence"/>
</dbReference>
<dbReference type="AlphaFoldDB" id="A0A0R2CLY5"/>
<dbReference type="OrthoDB" id="9792160at2"/>
<gene>
    <name evidence="1" type="ORF">FD21_GL000772</name>
</gene>
<dbReference type="RefSeq" id="WP_010581459.1">
    <property type="nucleotide sequence ID" value="NZ_AHYZ01000194.1"/>
</dbReference>
<evidence type="ECO:0000313" key="2">
    <source>
        <dbReference type="Proteomes" id="UP000051576"/>
    </source>
</evidence>
<dbReference type="STRING" id="1133569.FD21_GL000772"/>
<dbReference type="PANTHER" id="PTHR34547">
    <property type="entry name" value="YACP-LIKE NYN DOMAIN PROTEIN"/>
    <property type="match status" value="1"/>
</dbReference>
<protein>
    <recommendedName>
        <fullName evidence="3">PIN domain containing protein</fullName>
    </recommendedName>
</protein>
<evidence type="ECO:0008006" key="3">
    <source>
        <dbReference type="Google" id="ProtNLM"/>
    </source>
</evidence>
<evidence type="ECO:0000313" key="1">
    <source>
        <dbReference type="EMBL" id="KRM88835.1"/>
    </source>
</evidence>
<organism evidence="1 2">
    <name type="scientific">Liquorilactobacillus vini DSM 20605</name>
    <dbReference type="NCBI Taxonomy" id="1133569"/>
    <lineage>
        <taxon>Bacteria</taxon>
        <taxon>Bacillati</taxon>
        <taxon>Bacillota</taxon>
        <taxon>Bacilli</taxon>
        <taxon>Lactobacillales</taxon>
        <taxon>Lactobacillaceae</taxon>
        <taxon>Liquorilactobacillus</taxon>
    </lineage>
</organism>
<sequence>MKNNILIVDAYNMIGNWPELAKLKKSGHLAAAREHLLHTLVNYRRLRNYQRMIVVFDAMYVPGLAKEYRKSGLEIVWTAEDQTADSYIEALTGQLQTRLTLVTVATSDQAEQWTIFSKGAIRIPAWELHQDIKHAKQEIRAQSKKYQDQASMRRIPWNQQQLNKMETLRRQLEQKNNSCN</sequence>
<reference evidence="1 2" key="1">
    <citation type="journal article" date="2015" name="Genome Announc.">
        <title>Expanding the biotechnology potential of lactobacilli through comparative genomics of 213 strains and associated genera.</title>
        <authorList>
            <person name="Sun Z."/>
            <person name="Harris H.M."/>
            <person name="McCann A."/>
            <person name="Guo C."/>
            <person name="Argimon S."/>
            <person name="Zhang W."/>
            <person name="Yang X."/>
            <person name="Jeffery I.B."/>
            <person name="Cooney J.C."/>
            <person name="Kagawa T.F."/>
            <person name="Liu W."/>
            <person name="Song Y."/>
            <person name="Salvetti E."/>
            <person name="Wrobel A."/>
            <person name="Rasinkangas P."/>
            <person name="Parkhill J."/>
            <person name="Rea M.C."/>
            <person name="O'Sullivan O."/>
            <person name="Ritari J."/>
            <person name="Douillard F.P."/>
            <person name="Paul Ross R."/>
            <person name="Yang R."/>
            <person name="Briner A.E."/>
            <person name="Felis G.E."/>
            <person name="de Vos W.M."/>
            <person name="Barrangou R."/>
            <person name="Klaenhammer T.R."/>
            <person name="Caufield P.W."/>
            <person name="Cui Y."/>
            <person name="Zhang H."/>
            <person name="O'Toole P.W."/>
        </authorList>
    </citation>
    <scope>NUCLEOTIDE SEQUENCE [LARGE SCALE GENOMIC DNA]</scope>
    <source>
        <strain evidence="1 2">DSM 20605</strain>
    </source>
</reference>
<dbReference type="PATRIC" id="fig|1133569.4.peg.834"/>
<accession>A0A0R2CLY5</accession>
<dbReference type="CDD" id="cd10912">
    <property type="entry name" value="PIN_YacP-like"/>
    <property type="match status" value="1"/>
</dbReference>
<proteinExistence type="predicted"/>
<dbReference type="eggNOG" id="COG3688">
    <property type="taxonomic scope" value="Bacteria"/>
</dbReference>
<dbReference type="InterPro" id="IPR010298">
    <property type="entry name" value="YacP-like"/>
</dbReference>
<dbReference type="EMBL" id="AYYX01000020">
    <property type="protein sequence ID" value="KRM88835.1"/>
    <property type="molecule type" value="Genomic_DNA"/>
</dbReference>
<name>A0A0R2CLY5_9LACO</name>
<dbReference type="Pfam" id="PF05991">
    <property type="entry name" value="NYN_YacP"/>
    <property type="match status" value="1"/>
</dbReference>
<keyword evidence="2" id="KW-1185">Reference proteome</keyword>
<dbReference type="PANTHER" id="PTHR34547:SF1">
    <property type="entry name" value="YACP-LIKE NYN DOMAIN PROTEIN"/>
    <property type="match status" value="1"/>
</dbReference>
<comment type="caution">
    <text evidence="1">The sequence shown here is derived from an EMBL/GenBank/DDBJ whole genome shotgun (WGS) entry which is preliminary data.</text>
</comment>